<evidence type="ECO:0000313" key="4">
    <source>
        <dbReference type="EMBL" id="TMQ52019.1"/>
    </source>
</evidence>
<proteinExistence type="predicted"/>
<dbReference type="EMBL" id="VBOT01000048">
    <property type="protein sequence ID" value="TMQ52019.1"/>
    <property type="molecule type" value="Genomic_DNA"/>
</dbReference>
<dbReference type="Pfam" id="PF03435">
    <property type="entry name" value="Sacchrp_dh_NADP"/>
    <property type="match status" value="1"/>
</dbReference>
<accession>A0A538SKY0</accession>
<evidence type="ECO:0008006" key="6">
    <source>
        <dbReference type="Google" id="ProtNLM"/>
    </source>
</evidence>
<name>A0A538SKY0_UNCEI</name>
<feature type="domain" description="Saccharopine dehydrogenase-like C-terminal" evidence="3">
    <location>
        <begin position="170"/>
        <end position="431"/>
    </location>
</feature>
<reference evidence="4 5" key="1">
    <citation type="journal article" date="2019" name="Nat. Microbiol.">
        <title>Mediterranean grassland soil C-N compound turnover is dependent on rainfall and depth, and is mediated by genomically divergent microorganisms.</title>
        <authorList>
            <person name="Diamond S."/>
            <person name="Andeer P.F."/>
            <person name="Li Z."/>
            <person name="Crits-Christoph A."/>
            <person name="Burstein D."/>
            <person name="Anantharaman K."/>
            <person name="Lane K.R."/>
            <person name="Thomas B.C."/>
            <person name="Pan C."/>
            <person name="Northen T.R."/>
            <person name="Banfield J.F."/>
        </authorList>
    </citation>
    <scope>NUCLEOTIDE SEQUENCE [LARGE SCALE GENOMIC DNA]</scope>
    <source>
        <strain evidence="4">WS_3</strain>
    </source>
</reference>
<feature type="compositionally biased region" description="Low complexity" evidence="1">
    <location>
        <begin position="10"/>
        <end position="34"/>
    </location>
</feature>
<dbReference type="Gene3D" id="3.30.360.10">
    <property type="entry name" value="Dihydrodipicolinate Reductase, domain 2"/>
    <property type="match status" value="1"/>
</dbReference>
<dbReference type="Proteomes" id="UP000320184">
    <property type="component" value="Unassembled WGS sequence"/>
</dbReference>
<gene>
    <name evidence="4" type="ORF">E6K73_04035</name>
</gene>
<feature type="domain" description="Saccharopine dehydrogenase NADP binding" evidence="2">
    <location>
        <begin position="44"/>
        <end position="166"/>
    </location>
</feature>
<protein>
    <recommendedName>
        <fullName evidence="6">Saccharopine dehydrogenase</fullName>
    </recommendedName>
</protein>
<dbReference type="PANTHER" id="PTHR43796">
    <property type="entry name" value="CARBOXYNORSPERMIDINE SYNTHASE"/>
    <property type="match status" value="1"/>
</dbReference>
<comment type="caution">
    <text evidence="4">The sequence shown here is derived from an EMBL/GenBank/DDBJ whole genome shotgun (WGS) entry which is preliminary data.</text>
</comment>
<evidence type="ECO:0000259" key="2">
    <source>
        <dbReference type="Pfam" id="PF03435"/>
    </source>
</evidence>
<dbReference type="SUPFAM" id="SSF51735">
    <property type="entry name" value="NAD(P)-binding Rossmann-fold domains"/>
    <property type="match status" value="1"/>
</dbReference>
<dbReference type="InterPro" id="IPR005097">
    <property type="entry name" value="Sacchrp_dh_NADP-bd"/>
</dbReference>
<evidence type="ECO:0000259" key="3">
    <source>
        <dbReference type="Pfam" id="PF16653"/>
    </source>
</evidence>
<dbReference type="AlphaFoldDB" id="A0A538SKY0"/>
<sequence>MKQRIRARSAGRNGASRRGAATGRVSRPGRGVARSARRRRRPRVVILGGAGAMGRITAADLVRTSRGAVEIVVADRDVPRAAARGGGRGPGVRAIQVDVADPASLERALHGASVVIASLPYRLNLTAMRGALAAGAHYLDLGGLFHVTRRQLELNPEFERAGIIAILGIGSAPGIINVLAELAARDLDRVREIHCLVGAVDRTRYRVVPALGFGYSVDTLLDEFVLPSAVFRDGAFSLVPALDPRERIEVRFPPPVGPLAVDTTLHSEVATLPSSFAARGIREVTFRQGFERAFMDKLRFLVKLGLADTTELELGNGGNKAVRAGVTPRQVLLELVGRLPAATAVGRPGRYEVLRALVRGTRRGRSVSVVADCHVGPRAGWGIGPDIDTGAPPSIAAQLLLSGKIEARPGVWAPEEVVPVEPFVRELKRRGMRITCRAVAHRPGGAAARPARSAGSAGGV</sequence>
<dbReference type="InterPro" id="IPR036291">
    <property type="entry name" value="NAD(P)-bd_dom_sf"/>
</dbReference>
<evidence type="ECO:0000256" key="1">
    <source>
        <dbReference type="SAM" id="MobiDB-lite"/>
    </source>
</evidence>
<evidence type="ECO:0000313" key="5">
    <source>
        <dbReference type="Proteomes" id="UP000320184"/>
    </source>
</evidence>
<dbReference type="Gene3D" id="3.40.50.720">
    <property type="entry name" value="NAD(P)-binding Rossmann-like Domain"/>
    <property type="match status" value="2"/>
</dbReference>
<feature type="region of interest" description="Disordered" evidence="1">
    <location>
        <begin position="1"/>
        <end position="39"/>
    </location>
</feature>
<dbReference type="InterPro" id="IPR032095">
    <property type="entry name" value="Sacchrp_dh-like_C"/>
</dbReference>
<organism evidence="4 5">
    <name type="scientific">Eiseniibacteriota bacterium</name>
    <dbReference type="NCBI Taxonomy" id="2212470"/>
    <lineage>
        <taxon>Bacteria</taxon>
        <taxon>Candidatus Eiseniibacteriota</taxon>
    </lineage>
</organism>
<dbReference type="PANTHER" id="PTHR43796:SF2">
    <property type="entry name" value="CARBOXYNORSPERMIDINE SYNTHASE"/>
    <property type="match status" value="1"/>
</dbReference>
<dbReference type="Pfam" id="PF16653">
    <property type="entry name" value="Sacchrp_dh_C"/>
    <property type="match status" value="1"/>
</dbReference>